<evidence type="ECO:0008006" key="3">
    <source>
        <dbReference type="Google" id="ProtNLM"/>
    </source>
</evidence>
<organism evidence="1 2">
    <name type="scientific">Pseudonocardia adelaidensis</name>
    <dbReference type="NCBI Taxonomy" id="648754"/>
    <lineage>
        <taxon>Bacteria</taxon>
        <taxon>Bacillati</taxon>
        <taxon>Actinomycetota</taxon>
        <taxon>Actinomycetes</taxon>
        <taxon>Pseudonocardiales</taxon>
        <taxon>Pseudonocardiaceae</taxon>
        <taxon>Pseudonocardia</taxon>
    </lineage>
</organism>
<proteinExistence type="predicted"/>
<dbReference type="NCBIfam" id="NF041061">
    <property type="entry name" value="DpdD"/>
    <property type="match status" value="1"/>
</dbReference>
<evidence type="ECO:0000313" key="2">
    <source>
        <dbReference type="Proteomes" id="UP001500804"/>
    </source>
</evidence>
<reference evidence="2" key="1">
    <citation type="journal article" date="2019" name="Int. J. Syst. Evol. Microbiol.">
        <title>The Global Catalogue of Microorganisms (GCM) 10K type strain sequencing project: providing services to taxonomists for standard genome sequencing and annotation.</title>
        <authorList>
            <consortium name="The Broad Institute Genomics Platform"/>
            <consortium name="The Broad Institute Genome Sequencing Center for Infectious Disease"/>
            <person name="Wu L."/>
            <person name="Ma J."/>
        </authorList>
    </citation>
    <scope>NUCLEOTIDE SEQUENCE [LARGE SCALE GENOMIC DNA]</scope>
    <source>
        <strain evidence="2">JCM 18302</strain>
    </source>
</reference>
<dbReference type="RefSeq" id="WP_345609723.1">
    <property type="nucleotide sequence ID" value="NZ_BAABJO010000028.1"/>
</dbReference>
<sequence length="712" mass="77738">MTTVREAVRFAMGDLQRYGTMRDRVEVLVDNQVAAWVSGNSGWLVVPVSRRPGGFYLLSEDREGQRRGGEVLKAFLGPASRVLLEATPLTPETEQIDEALRDAGLVRLSYVNRKSCSREDLLARLEDAVATARSKDSRERPTRPSYVDQLRDLRLALLHQDGRLAEQAWDQLRRVGHLSAENLRFLEIEKLARLERWRELRDLPYFDELLRARRPRAVNEAVLEAVWWTEVAPLAVGGSPADIYAEAALAARYGAVLNTLDVPGTAAGRAMGAVAALAVGDDARFQRLLGAATSDTERGRLQQLAALATPRSAPPQDDIIRLFEDGRYGDVVRTFLDAPDPAGADVAVQAVLEREDDGHAAAVLAAVERFLRDDLLRPHRRLQRDLDELGALVDRGCGGWVEWCARIGRVERWESGAEVLRTQYANWSDLPGLLPAQMNTAAEGIVNAWGNVNQDQIVAGLDVLCHSAATAAGTAFGAEFVDAVLLILAEQQNLTAPVREAYLHLLDQVLASGPSMKRYAELLSRTTELWRRVAAPVAVDWGLQVADLLQNATSPDEAARNVAVTEIVTKSRSFGPRLNLRQRSELEALAAEVGLPAIPLPEPEQGDSHWKQLDGAVVGVYSLLPRAAELLRKRLAPLCAPAAVEGNADTKATSALKAMAGRVDHLIVDTWHAAHAATAGIDGVLPRSEQILPSGRGITAFLQALEQRLRSG</sequence>
<accession>A0ABP9NU76</accession>
<dbReference type="Proteomes" id="UP001500804">
    <property type="component" value="Unassembled WGS sequence"/>
</dbReference>
<gene>
    <name evidence="1" type="ORF">GCM10023320_60940</name>
</gene>
<dbReference type="InterPro" id="IPR049807">
    <property type="entry name" value="DpdD-like"/>
</dbReference>
<evidence type="ECO:0000313" key="1">
    <source>
        <dbReference type="EMBL" id="GAA5133949.1"/>
    </source>
</evidence>
<protein>
    <recommendedName>
        <fullName evidence="3">PglZ domain-containing protein</fullName>
    </recommendedName>
</protein>
<name>A0ABP9NU76_9PSEU</name>
<dbReference type="EMBL" id="BAABJO010000028">
    <property type="protein sequence ID" value="GAA5133949.1"/>
    <property type="molecule type" value="Genomic_DNA"/>
</dbReference>
<keyword evidence="2" id="KW-1185">Reference proteome</keyword>
<comment type="caution">
    <text evidence="1">The sequence shown here is derived from an EMBL/GenBank/DDBJ whole genome shotgun (WGS) entry which is preliminary data.</text>
</comment>